<sequence>MNDLKKAWLVVYSGLGVNLTLGVLYSWSIISAALMDNYGWSATQTQIPYMLASAVFALTMVPGGKLQDRLGPKPVLLISSVLAGLGFILSGLNLTVVGLALFFGVVFGLAMGFGYASPTPAAVKWFHPEHRGLISGIVVSGFGLAPVYIAPLTSSLIGVMGLPATLITLGIIFFLVVFSLSFAISNPPPGFQRIELKKRPAKVHQITAKDYKVGEMVKTVQFYLLWTMFFFGTFAGLLIIGQMSKIGLEQASISNGFLLVVVYAIFNFIGRVTWGTVSDYLGRTVTLLTMFLIQAIVYFSFAALTNPVALLIGKSLVGFTFGGMLAIFPVITADFYGMKNLGVNYGVMITAWGVGGILGPLLGGIARDITGGYEISYLVSAVLSVAGAAISLLVRHPDRKSR</sequence>
<dbReference type="Proteomes" id="UP000250796">
    <property type="component" value="Chromosome MESINF"/>
</dbReference>
<feature type="transmembrane region" description="Helical" evidence="4">
    <location>
        <begin position="253"/>
        <end position="273"/>
    </location>
</feature>
<evidence type="ECO:0000259" key="5">
    <source>
        <dbReference type="PROSITE" id="PS50850"/>
    </source>
</evidence>
<dbReference type="Gene3D" id="1.20.1250.20">
    <property type="entry name" value="MFS general substrate transporter like domains"/>
    <property type="match status" value="2"/>
</dbReference>
<dbReference type="CDD" id="cd17353">
    <property type="entry name" value="MFS_OFA_like"/>
    <property type="match status" value="1"/>
</dbReference>
<dbReference type="PANTHER" id="PTHR11360">
    <property type="entry name" value="MONOCARBOXYLATE TRANSPORTER"/>
    <property type="match status" value="1"/>
</dbReference>
<evidence type="ECO:0000256" key="1">
    <source>
        <dbReference type="ARBA" id="ARBA00022692"/>
    </source>
</evidence>
<dbReference type="InterPro" id="IPR050327">
    <property type="entry name" value="Proton-linked_MCT"/>
</dbReference>
<reference evidence="6 7" key="1">
    <citation type="submission" date="2017-01" db="EMBL/GenBank/DDBJ databases">
        <authorList>
            <person name="Erauso G."/>
        </authorList>
    </citation>
    <scope>NUCLEOTIDE SEQUENCE [LARGE SCALE GENOMIC DNA]</scope>
    <source>
        <strain evidence="6">MESINF1</strain>
    </source>
</reference>
<feature type="transmembrane region" description="Helical" evidence="4">
    <location>
        <begin position="130"/>
        <end position="150"/>
    </location>
</feature>
<evidence type="ECO:0000256" key="3">
    <source>
        <dbReference type="ARBA" id="ARBA00023136"/>
    </source>
</evidence>
<dbReference type="KEGG" id="minf:MESINF_1339"/>
<keyword evidence="7" id="KW-1185">Reference proteome</keyword>
<feature type="transmembrane region" description="Helical" evidence="4">
    <location>
        <begin position="156"/>
        <end position="184"/>
    </location>
</feature>
<keyword evidence="3 4" id="KW-0472">Membrane</keyword>
<feature type="domain" description="Major facilitator superfamily (MFS) profile" evidence="5">
    <location>
        <begin position="6"/>
        <end position="399"/>
    </location>
</feature>
<accession>A0A7Z7PNB5</accession>
<feature type="transmembrane region" description="Helical" evidence="4">
    <location>
        <begin position="75"/>
        <end position="92"/>
    </location>
</feature>
<proteinExistence type="predicted"/>
<dbReference type="GO" id="GO:0022857">
    <property type="term" value="F:transmembrane transporter activity"/>
    <property type="evidence" value="ECO:0007669"/>
    <property type="project" value="InterPro"/>
</dbReference>
<dbReference type="InterPro" id="IPR020846">
    <property type="entry name" value="MFS_dom"/>
</dbReference>
<dbReference type="RefSeq" id="WP_169699022.1">
    <property type="nucleotide sequence ID" value="NZ_LS974202.1"/>
</dbReference>
<evidence type="ECO:0000256" key="2">
    <source>
        <dbReference type="ARBA" id="ARBA00022989"/>
    </source>
</evidence>
<feature type="transmembrane region" description="Helical" evidence="4">
    <location>
        <begin position="285"/>
        <end position="304"/>
    </location>
</feature>
<gene>
    <name evidence="6" type="ORF">MESINF_1339</name>
</gene>
<dbReference type="SUPFAM" id="SSF103473">
    <property type="entry name" value="MFS general substrate transporter"/>
    <property type="match status" value="1"/>
</dbReference>
<feature type="transmembrane region" description="Helical" evidence="4">
    <location>
        <begin position="343"/>
        <end position="363"/>
    </location>
</feature>
<dbReference type="AlphaFoldDB" id="A0A7Z7PNB5"/>
<feature type="transmembrane region" description="Helical" evidence="4">
    <location>
        <begin position="375"/>
        <end position="394"/>
    </location>
</feature>
<name>A0A7Z7PNB5_9BACT</name>
<evidence type="ECO:0000313" key="7">
    <source>
        <dbReference type="Proteomes" id="UP000250796"/>
    </source>
</evidence>
<dbReference type="InterPro" id="IPR011701">
    <property type="entry name" value="MFS"/>
</dbReference>
<organism evidence="6 7">
    <name type="scientific">Mesotoga infera</name>
    <dbReference type="NCBI Taxonomy" id="1236046"/>
    <lineage>
        <taxon>Bacteria</taxon>
        <taxon>Thermotogati</taxon>
        <taxon>Thermotogota</taxon>
        <taxon>Thermotogae</taxon>
        <taxon>Kosmotogales</taxon>
        <taxon>Kosmotogaceae</taxon>
        <taxon>Mesotoga</taxon>
    </lineage>
</organism>
<feature type="transmembrane region" description="Helical" evidence="4">
    <location>
        <begin position="7"/>
        <end position="27"/>
    </location>
</feature>
<dbReference type="EMBL" id="LS974202">
    <property type="protein sequence ID" value="SSC12783.1"/>
    <property type="molecule type" value="Genomic_DNA"/>
</dbReference>
<feature type="transmembrane region" description="Helical" evidence="4">
    <location>
        <begin position="316"/>
        <end position="336"/>
    </location>
</feature>
<keyword evidence="1 4" id="KW-0812">Transmembrane</keyword>
<dbReference type="PANTHER" id="PTHR11360:SF304">
    <property type="entry name" value="MFS DOMAIN-CONTAINING PROTEIN"/>
    <property type="match status" value="1"/>
</dbReference>
<dbReference type="Pfam" id="PF07690">
    <property type="entry name" value="MFS_1"/>
    <property type="match status" value="2"/>
</dbReference>
<protein>
    <submittedName>
        <fullName evidence="6">Nitrate/nitrite transporter</fullName>
    </submittedName>
</protein>
<evidence type="ECO:0000256" key="4">
    <source>
        <dbReference type="SAM" id="Phobius"/>
    </source>
</evidence>
<dbReference type="InterPro" id="IPR036259">
    <property type="entry name" value="MFS_trans_sf"/>
</dbReference>
<keyword evidence="2 4" id="KW-1133">Transmembrane helix</keyword>
<feature type="transmembrane region" description="Helical" evidence="4">
    <location>
        <begin position="98"/>
        <end position="118"/>
    </location>
</feature>
<evidence type="ECO:0000313" key="6">
    <source>
        <dbReference type="EMBL" id="SSC12783.1"/>
    </source>
</evidence>
<dbReference type="PROSITE" id="PS50850">
    <property type="entry name" value="MFS"/>
    <property type="match status" value="1"/>
</dbReference>
<feature type="transmembrane region" description="Helical" evidence="4">
    <location>
        <begin position="222"/>
        <end position="241"/>
    </location>
</feature>